<dbReference type="RefSeq" id="WP_130599841.1">
    <property type="nucleotide sequence ID" value="NZ_CP034759.1"/>
</dbReference>
<dbReference type="GO" id="GO:0008324">
    <property type="term" value="F:monoatomic cation transmembrane transporter activity"/>
    <property type="evidence" value="ECO:0007669"/>
    <property type="project" value="InterPro"/>
</dbReference>
<comment type="similarity">
    <text evidence="2">Belongs to the CPA3 antiporters (TC 2.A.63) subunit E family.</text>
</comment>
<protein>
    <submittedName>
        <fullName evidence="8">Cation transporter</fullName>
    </submittedName>
</protein>
<evidence type="ECO:0000256" key="4">
    <source>
        <dbReference type="ARBA" id="ARBA00022692"/>
    </source>
</evidence>
<evidence type="ECO:0000313" key="9">
    <source>
        <dbReference type="Proteomes" id="UP000290244"/>
    </source>
</evidence>
<keyword evidence="6 7" id="KW-0472">Membrane</keyword>
<evidence type="ECO:0000256" key="2">
    <source>
        <dbReference type="ARBA" id="ARBA00006228"/>
    </source>
</evidence>
<feature type="transmembrane region" description="Helical" evidence="7">
    <location>
        <begin position="20"/>
        <end position="41"/>
    </location>
</feature>
<evidence type="ECO:0000256" key="5">
    <source>
        <dbReference type="ARBA" id="ARBA00022989"/>
    </source>
</evidence>
<evidence type="ECO:0000256" key="6">
    <source>
        <dbReference type="ARBA" id="ARBA00023136"/>
    </source>
</evidence>
<keyword evidence="4 7" id="KW-0812">Transmembrane</keyword>
<evidence type="ECO:0000256" key="1">
    <source>
        <dbReference type="ARBA" id="ARBA00004651"/>
    </source>
</evidence>
<organism evidence="8 9">
    <name type="scientific">Litorilituus sediminis</name>
    <dbReference type="NCBI Taxonomy" id="718192"/>
    <lineage>
        <taxon>Bacteria</taxon>
        <taxon>Pseudomonadati</taxon>
        <taxon>Pseudomonadota</taxon>
        <taxon>Gammaproteobacteria</taxon>
        <taxon>Alteromonadales</taxon>
        <taxon>Colwelliaceae</taxon>
        <taxon>Litorilituus</taxon>
    </lineage>
</organism>
<dbReference type="OrthoDB" id="9807187at2"/>
<dbReference type="GO" id="GO:0005886">
    <property type="term" value="C:plasma membrane"/>
    <property type="evidence" value="ECO:0007669"/>
    <property type="project" value="UniProtKB-SubCell"/>
</dbReference>
<dbReference type="AlphaFoldDB" id="A0A4P6P1B3"/>
<dbReference type="KEGG" id="lsd:EMK97_04505"/>
<keyword evidence="3" id="KW-1003">Cell membrane</keyword>
<dbReference type="EMBL" id="CP034759">
    <property type="protein sequence ID" value="QBG35046.1"/>
    <property type="molecule type" value="Genomic_DNA"/>
</dbReference>
<comment type="subcellular location">
    <subcellularLocation>
        <location evidence="1">Cell membrane</location>
        <topology evidence="1">Multi-pass membrane protein</topology>
    </subcellularLocation>
</comment>
<dbReference type="InterPro" id="IPR002758">
    <property type="entry name" value="Cation_antiport_E"/>
</dbReference>
<name>A0A4P6P1B3_9GAMM</name>
<gene>
    <name evidence="8" type="ORF">EMK97_04505</name>
</gene>
<evidence type="ECO:0000313" key="8">
    <source>
        <dbReference type="EMBL" id="QBG35046.1"/>
    </source>
</evidence>
<dbReference type="Proteomes" id="UP000290244">
    <property type="component" value="Chromosome"/>
</dbReference>
<keyword evidence="5 7" id="KW-1133">Transmembrane helix</keyword>
<evidence type="ECO:0000256" key="7">
    <source>
        <dbReference type="SAM" id="Phobius"/>
    </source>
</evidence>
<evidence type="ECO:0000256" key="3">
    <source>
        <dbReference type="ARBA" id="ARBA00022475"/>
    </source>
</evidence>
<reference evidence="8 9" key="1">
    <citation type="submission" date="2018-12" db="EMBL/GenBank/DDBJ databases">
        <title>Complete genome of Litorilituus sediminis.</title>
        <authorList>
            <person name="Liu A."/>
            <person name="Rong J."/>
        </authorList>
    </citation>
    <scope>NUCLEOTIDE SEQUENCE [LARGE SCALE GENOMIC DNA]</scope>
    <source>
        <strain evidence="8 9">JCM 17549</strain>
    </source>
</reference>
<dbReference type="PANTHER" id="PTHR34584:SF1">
    <property type="entry name" value="NA(+)_H(+) ANTIPORTER SUBUNIT E1"/>
    <property type="match status" value="1"/>
</dbReference>
<accession>A0A4P6P1B3</accession>
<sequence>MNQHIFTLFLCLTLFWLLNSGHYSLLILSLGLASIILVLIISQQMDIVDHESQPLYLTPIIFSYYVWLIKEIVKANITVVKHIWLGKDSISPQLKTIKISQKTDMGKVIYANSITLTPGTVAIKLQGDEILVHALLTANIASLEQGEMDARISKLESQC</sequence>
<keyword evidence="9" id="KW-1185">Reference proteome</keyword>
<proteinExistence type="inferred from homology"/>
<dbReference type="PANTHER" id="PTHR34584">
    <property type="entry name" value="NA(+)/H(+) ANTIPORTER SUBUNIT E1"/>
    <property type="match status" value="1"/>
</dbReference>
<dbReference type="Pfam" id="PF01899">
    <property type="entry name" value="MNHE"/>
    <property type="match status" value="1"/>
</dbReference>